<reference evidence="29 30" key="1">
    <citation type="submission" date="2020-02" db="EMBL/GenBank/DDBJ databases">
        <title>A chromosome-scale genome assembly of the black bullhead catfish (Ameiurus melas).</title>
        <authorList>
            <person name="Wen M."/>
            <person name="Zham M."/>
            <person name="Cabau C."/>
            <person name="Klopp C."/>
            <person name="Donnadieu C."/>
            <person name="Roques C."/>
            <person name="Bouchez O."/>
            <person name="Lampietro C."/>
            <person name="Jouanno E."/>
            <person name="Herpin A."/>
            <person name="Louis A."/>
            <person name="Berthelot C."/>
            <person name="Parey E."/>
            <person name="Roest-Crollius H."/>
            <person name="Braasch I."/>
            <person name="Postlethwait J."/>
            <person name="Robinson-Rechavi M."/>
            <person name="Echchiki A."/>
            <person name="Begum T."/>
            <person name="Montfort J."/>
            <person name="Schartl M."/>
            <person name="Bobe J."/>
            <person name="Guiguen Y."/>
        </authorList>
    </citation>
    <scope>NUCLEOTIDE SEQUENCE [LARGE SCALE GENOMIC DNA]</scope>
    <source>
        <strain evidence="29">M_S1</strain>
        <tissue evidence="29">Blood</tissue>
    </source>
</reference>
<evidence type="ECO:0000256" key="19">
    <source>
        <dbReference type="ARBA" id="ARBA00029928"/>
    </source>
</evidence>
<dbReference type="Proteomes" id="UP000593565">
    <property type="component" value="Unassembled WGS sequence"/>
</dbReference>
<evidence type="ECO:0000259" key="28">
    <source>
        <dbReference type="PROSITE" id="PS50963"/>
    </source>
</evidence>
<keyword evidence="17" id="KW-0966">Cell projection</keyword>
<evidence type="ECO:0000256" key="1">
    <source>
        <dbReference type="ARBA" id="ARBA00004105"/>
    </source>
</evidence>
<evidence type="ECO:0000256" key="5">
    <source>
        <dbReference type="ARBA" id="ARBA00022475"/>
    </source>
</evidence>
<evidence type="ECO:0000256" key="25">
    <source>
        <dbReference type="SAM" id="MobiDB-lite"/>
    </source>
</evidence>
<dbReference type="PRINTS" id="PR00658">
    <property type="entry name" value="CD44"/>
</dbReference>
<dbReference type="PRINTS" id="PR01265">
    <property type="entry name" value="LINKMODULE"/>
</dbReference>
<evidence type="ECO:0000256" key="8">
    <source>
        <dbReference type="ARBA" id="ARBA00022692"/>
    </source>
</evidence>
<keyword evidence="6" id="KW-0964">Secreted</keyword>
<keyword evidence="12 26" id="KW-1133">Transmembrane helix</keyword>
<keyword evidence="7" id="KW-0597">Phosphoprotein</keyword>
<dbReference type="GO" id="GO:0005576">
    <property type="term" value="C:extracellular region"/>
    <property type="evidence" value="ECO:0007669"/>
    <property type="project" value="UniProtKB-SubCell"/>
</dbReference>
<dbReference type="GO" id="GO:0009986">
    <property type="term" value="C:cell surface"/>
    <property type="evidence" value="ECO:0007669"/>
    <property type="project" value="UniProtKB-ARBA"/>
</dbReference>
<dbReference type="GO" id="GO:0004896">
    <property type="term" value="F:cytokine receptor activity"/>
    <property type="evidence" value="ECO:0007669"/>
    <property type="project" value="TreeGrafter"/>
</dbReference>
<dbReference type="InterPro" id="IPR000538">
    <property type="entry name" value="Link_dom"/>
</dbReference>
<dbReference type="GO" id="GO:0007155">
    <property type="term" value="P:cell adhesion"/>
    <property type="evidence" value="ECO:0007669"/>
    <property type="project" value="UniProtKB-KW"/>
</dbReference>
<evidence type="ECO:0000256" key="15">
    <source>
        <dbReference type="ARBA" id="ARBA00023170"/>
    </source>
</evidence>
<protein>
    <recommendedName>
        <fullName evidence="4">CD44 antigen</fullName>
    </recommendedName>
    <alternativeName>
        <fullName evidence="22">GP90 lymphocyte homing/adhesion receptor</fullName>
    </alternativeName>
    <alternativeName>
        <fullName evidence="21">HUTCH-I</fullName>
    </alternativeName>
    <alternativeName>
        <fullName evidence="23">Hermes antigen</fullName>
    </alternativeName>
    <alternativeName>
        <fullName evidence="20">Hyaluronate receptor</fullName>
    </alternativeName>
    <alternativeName>
        <fullName evidence="18">Phagocytic glycoprotein 1</fullName>
    </alternativeName>
    <alternativeName>
        <fullName evidence="19">Phagocytic glycoprotein I</fullName>
    </alternativeName>
</protein>
<keyword evidence="10" id="KW-0130">Cell adhesion</keyword>
<evidence type="ECO:0000256" key="3">
    <source>
        <dbReference type="ARBA" id="ARBA00004613"/>
    </source>
</evidence>
<feature type="compositionally biased region" description="Polar residues" evidence="25">
    <location>
        <begin position="349"/>
        <end position="368"/>
    </location>
</feature>
<dbReference type="FunFam" id="3.10.100.10:FF:000004">
    <property type="entry name" value="CD44 antigen isoform X2"/>
    <property type="match status" value="1"/>
</dbReference>
<keyword evidence="14 24" id="KW-1015">Disulfide bond</keyword>
<dbReference type="GO" id="GO:0005902">
    <property type="term" value="C:microvillus"/>
    <property type="evidence" value="ECO:0007669"/>
    <property type="project" value="UniProtKB-SubCell"/>
</dbReference>
<organism evidence="29 30">
    <name type="scientific">Ameiurus melas</name>
    <name type="common">Black bullhead</name>
    <name type="synonym">Silurus melas</name>
    <dbReference type="NCBI Taxonomy" id="219545"/>
    <lineage>
        <taxon>Eukaryota</taxon>
        <taxon>Metazoa</taxon>
        <taxon>Chordata</taxon>
        <taxon>Craniata</taxon>
        <taxon>Vertebrata</taxon>
        <taxon>Euteleostomi</taxon>
        <taxon>Actinopterygii</taxon>
        <taxon>Neopterygii</taxon>
        <taxon>Teleostei</taxon>
        <taxon>Ostariophysi</taxon>
        <taxon>Siluriformes</taxon>
        <taxon>Ictaluridae</taxon>
        <taxon>Ameiurus</taxon>
    </lineage>
</organism>
<feature type="compositionally biased region" description="Polar residues" evidence="25">
    <location>
        <begin position="297"/>
        <end position="308"/>
    </location>
</feature>
<dbReference type="GO" id="GO:0048731">
    <property type="term" value="P:system development"/>
    <property type="evidence" value="ECO:0007669"/>
    <property type="project" value="UniProtKB-ARBA"/>
</dbReference>
<dbReference type="SMART" id="SM00445">
    <property type="entry name" value="LINK"/>
    <property type="match status" value="1"/>
</dbReference>
<feature type="transmembrane region" description="Helical" evidence="26">
    <location>
        <begin position="313"/>
        <end position="334"/>
    </location>
</feature>
<feature type="chain" id="PRO_5029890432" description="CD44 antigen" evidence="27">
    <location>
        <begin position="19"/>
        <end position="408"/>
    </location>
</feature>
<feature type="compositionally biased region" description="Polar residues" evidence="25">
    <location>
        <begin position="225"/>
        <end position="234"/>
    </location>
</feature>
<evidence type="ECO:0000256" key="24">
    <source>
        <dbReference type="PROSITE-ProRule" id="PRU00323"/>
    </source>
</evidence>
<evidence type="ECO:0000256" key="6">
    <source>
        <dbReference type="ARBA" id="ARBA00022525"/>
    </source>
</evidence>
<comment type="subcellular location">
    <subcellularLocation>
        <location evidence="2">Cell membrane</location>
        <topology evidence="2">Single-pass type I membrane protein</topology>
    </subcellularLocation>
    <subcellularLocation>
        <location evidence="1">Cell projection</location>
        <location evidence="1">Microvillus</location>
    </subcellularLocation>
    <subcellularLocation>
        <location evidence="3">Secreted</location>
    </subcellularLocation>
</comment>
<feature type="region of interest" description="Disordered" evidence="25">
    <location>
        <begin position="192"/>
        <end position="308"/>
    </location>
</feature>
<evidence type="ECO:0000256" key="21">
    <source>
        <dbReference type="ARBA" id="ARBA00031823"/>
    </source>
</evidence>
<dbReference type="GO" id="GO:0035692">
    <property type="term" value="C:macrophage migration inhibitory factor receptor complex"/>
    <property type="evidence" value="ECO:0007669"/>
    <property type="project" value="TreeGrafter"/>
</dbReference>
<feature type="signal peptide" evidence="27">
    <location>
        <begin position="1"/>
        <end position="18"/>
    </location>
</feature>
<evidence type="ECO:0000256" key="22">
    <source>
        <dbReference type="ARBA" id="ARBA00032514"/>
    </source>
</evidence>
<comment type="caution">
    <text evidence="29">The sequence shown here is derived from an EMBL/GenBank/DDBJ whole genome shotgun (WGS) entry which is preliminary data.</text>
</comment>
<dbReference type="InterPro" id="IPR001231">
    <property type="entry name" value="CD44_antigen"/>
</dbReference>
<keyword evidence="11" id="KW-0654">Proteoglycan</keyword>
<evidence type="ECO:0000313" key="29">
    <source>
        <dbReference type="EMBL" id="KAF4081269.1"/>
    </source>
</evidence>
<gene>
    <name evidence="29" type="ORF">AMELA_G00159500</name>
</gene>
<feature type="compositionally biased region" description="Polar residues" evidence="25">
    <location>
        <begin position="264"/>
        <end position="285"/>
    </location>
</feature>
<evidence type="ECO:0000256" key="4">
    <source>
        <dbReference type="ARBA" id="ARBA00020474"/>
    </source>
</evidence>
<dbReference type="PANTHER" id="PTHR10225">
    <property type="entry name" value="HYALURONAN RECEPTOR"/>
    <property type="match status" value="1"/>
</dbReference>
<sequence length="408" mass="43944">MWILVLGLTSGLLASTWASSVQEVKLRSCSYAGVFHIQGNDRYTLDFEAAKDLCEVLGTTLASNEEVIVAHGRGLESCRYGWVSSGNITIPRQVPNALCAANMTGVITLVPPAPHYDAYCYNQTDLSNRSCTFEIKSVGNDPAHPETSENIGTQVFNSTIIPAEHVSGMDSVELNTSRTVTAVNDLTLATEKMNPTANNSHDEPDVSGDVQEQFSGKNKEDFADETTTLFSQDNTGSGMGETTHTTTSEPNTEGSKDTQEDYINYTSRSPTAPTTEVNSGQSVQSKGRKGPGMASSPEENTSNGSTKGSHTDWLVILLVIVAIVAIIIVGAVVVKRKRWCGRSQTLMITSKSSGEGNGTAESAASPQAQEREQEMVTLMNKEKIQENGNTEEFTVITLEESPEKNQEA</sequence>
<keyword evidence="16" id="KW-0325">Glycoprotein</keyword>
<dbReference type="PROSITE" id="PS01241">
    <property type="entry name" value="LINK_1"/>
    <property type="match status" value="1"/>
</dbReference>
<keyword evidence="30" id="KW-1185">Reference proteome</keyword>
<dbReference type="Pfam" id="PF00193">
    <property type="entry name" value="Xlink"/>
    <property type="match status" value="1"/>
</dbReference>
<evidence type="ECO:0000256" key="18">
    <source>
        <dbReference type="ARBA" id="ARBA00029917"/>
    </source>
</evidence>
<feature type="region of interest" description="Disordered" evidence="25">
    <location>
        <begin position="349"/>
        <end position="408"/>
    </location>
</feature>
<keyword evidence="15" id="KW-0675">Receptor</keyword>
<feature type="compositionally biased region" description="Low complexity" evidence="25">
    <location>
        <begin position="240"/>
        <end position="253"/>
    </location>
</feature>
<feature type="disulfide bond" evidence="24">
    <location>
        <begin position="78"/>
        <end position="99"/>
    </location>
</feature>
<dbReference type="InterPro" id="IPR016187">
    <property type="entry name" value="CTDL_fold"/>
</dbReference>
<dbReference type="SUPFAM" id="SSF56436">
    <property type="entry name" value="C-type lectin-like"/>
    <property type="match status" value="1"/>
</dbReference>
<dbReference type="InterPro" id="IPR043210">
    <property type="entry name" value="CD44_antigen-like"/>
</dbReference>
<evidence type="ECO:0000256" key="26">
    <source>
        <dbReference type="SAM" id="Phobius"/>
    </source>
</evidence>
<evidence type="ECO:0000256" key="17">
    <source>
        <dbReference type="ARBA" id="ARBA00023273"/>
    </source>
</evidence>
<evidence type="ECO:0000256" key="11">
    <source>
        <dbReference type="ARBA" id="ARBA00022974"/>
    </source>
</evidence>
<comment type="caution">
    <text evidence="24">Lacks conserved residue(s) required for the propagation of feature annotation.</text>
</comment>
<dbReference type="GO" id="GO:0042981">
    <property type="term" value="P:regulation of apoptotic process"/>
    <property type="evidence" value="ECO:0007669"/>
    <property type="project" value="UniProtKB-ARBA"/>
</dbReference>
<keyword evidence="8 26" id="KW-0812">Transmembrane</keyword>
<dbReference type="GO" id="GO:0016323">
    <property type="term" value="C:basolateral plasma membrane"/>
    <property type="evidence" value="ECO:0007669"/>
    <property type="project" value="TreeGrafter"/>
</dbReference>
<evidence type="ECO:0000256" key="13">
    <source>
        <dbReference type="ARBA" id="ARBA00023136"/>
    </source>
</evidence>
<evidence type="ECO:0000256" key="10">
    <source>
        <dbReference type="ARBA" id="ARBA00022889"/>
    </source>
</evidence>
<dbReference type="AlphaFoldDB" id="A0A7J6AGY6"/>
<dbReference type="GO" id="GO:0005540">
    <property type="term" value="F:hyaluronic acid binding"/>
    <property type="evidence" value="ECO:0007669"/>
    <property type="project" value="InterPro"/>
</dbReference>
<feature type="compositionally biased region" description="Basic and acidic residues" evidence="25">
    <location>
        <begin position="369"/>
        <end position="385"/>
    </location>
</feature>
<dbReference type="GO" id="GO:0009653">
    <property type="term" value="P:anatomical structure morphogenesis"/>
    <property type="evidence" value="ECO:0007669"/>
    <property type="project" value="UniProtKB-ARBA"/>
</dbReference>
<evidence type="ECO:0000256" key="16">
    <source>
        <dbReference type="ARBA" id="ARBA00023180"/>
    </source>
</evidence>
<keyword evidence="9 27" id="KW-0732">Signal</keyword>
<evidence type="ECO:0000256" key="20">
    <source>
        <dbReference type="ARBA" id="ARBA00031179"/>
    </source>
</evidence>
<dbReference type="PANTHER" id="PTHR10225:SF6">
    <property type="entry name" value="CD44 ANTIGEN"/>
    <property type="match status" value="1"/>
</dbReference>
<evidence type="ECO:0000256" key="7">
    <source>
        <dbReference type="ARBA" id="ARBA00022553"/>
    </source>
</evidence>
<feature type="domain" description="Link" evidence="28">
    <location>
        <begin position="33"/>
        <end position="122"/>
    </location>
</feature>
<keyword evidence="13 26" id="KW-0472">Membrane</keyword>
<accession>A0A7J6AGY6</accession>
<dbReference type="InterPro" id="IPR016186">
    <property type="entry name" value="C-type_lectin-like/link_sf"/>
</dbReference>
<evidence type="ECO:0000256" key="9">
    <source>
        <dbReference type="ARBA" id="ARBA00022729"/>
    </source>
</evidence>
<dbReference type="EMBL" id="JAAGNN010000013">
    <property type="protein sequence ID" value="KAF4081269.1"/>
    <property type="molecule type" value="Genomic_DNA"/>
</dbReference>
<dbReference type="PROSITE" id="PS50963">
    <property type="entry name" value="LINK_2"/>
    <property type="match status" value="1"/>
</dbReference>
<dbReference type="GO" id="GO:0070374">
    <property type="term" value="P:positive regulation of ERK1 and ERK2 cascade"/>
    <property type="evidence" value="ECO:0007669"/>
    <property type="project" value="TreeGrafter"/>
</dbReference>
<dbReference type="GO" id="GO:0006954">
    <property type="term" value="P:inflammatory response"/>
    <property type="evidence" value="ECO:0007669"/>
    <property type="project" value="TreeGrafter"/>
</dbReference>
<name>A0A7J6AGY6_AMEME</name>
<evidence type="ECO:0000256" key="14">
    <source>
        <dbReference type="ARBA" id="ARBA00023157"/>
    </source>
</evidence>
<dbReference type="Gene3D" id="3.10.100.10">
    <property type="entry name" value="Mannose-Binding Protein A, subunit A"/>
    <property type="match status" value="1"/>
</dbReference>
<evidence type="ECO:0000256" key="2">
    <source>
        <dbReference type="ARBA" id="ARBA00004251"/>
    </source>
</evidence>
<evidence type="ECO:0000256" key="23">
    <source>
        <dbReference type="ARBA" id="ARBA00032917"/>
    </source>
</evidence>
<keyword evidence="5" id="KW-1003">Cell membrane</keyword>
<evidence type="ECO:0000313" key="30">
    <source>
        <dbReference type="Proteomes" id="UP000593565"/>
    </source>
</evidence>
<proteinExistence type="predicted"/>
<evidence type="ECO:0000256" key="27">
    <source>
        <dbReference type="SAM" id="SignalP"/>
    </source>
</evidence>
<evidence type="ECO:0000256" key="12">
    <source>
        <dbReference type="ARBA" id="ARBA00022989"/>
    </source>
</evidence>